<dbReference type="EMBL" id="JACAGC010000028">
    <property type="protein sequence ID" value="KAF6273247.1"/>
    <property type="molecule type" value="Genomic_DNA"/>
</dbReference>
<protein>
    <submittedName>
        <fullName evidence="2">Uncharacterized protein</fullName>
    </submittedName>
</protein>
<accession>A0A7J7RB34</accession>
<feature type="region of interest" description="Disordered" evidence="1">
    <location>
        <begin position="92"/>
        <end position="111"/>
    </location>
</feature>
<feature type="compositionally biased region" description="Basic residues" evidence="1">
    <location>
        <begin position="93"/>
        <end position="103"/>
    </location>
</feature>
<sequence length="127" mass="14754">MTVSRVQTPSRSPCYTLIHKTFFLNIREGLIWFSRLEFHSLRFPLSTHPETQWTLLSDQISDRERSQVSEGCGVTGGTVQLPWRLKPADTCRMRHRPHGRRQNKTSPRSRCPEACCLRSHQGLHRVS</sequence>
<proteinExistence type="predicted"/>
<evidence type="ECO:0000313" key="2">
    <source>
        <dbReference type="EMBL" id="KAF6273247.1"/>
    </source>
</evidence>
<dbReference type="Proteomes" id="UP000585614">
    <property type="component" value="Unassembled WGS sequence"/>
</dbReference>
<comment type="caution">
    <text evidence="2">The sequence shown here is derived from an EMBL/GenBank/DDBJ whole genome shotgun (WGS) entry which is preliminary data.</text>
</comment>
<name>A0A7J7RB34_RHIFE</name>
<evidence type="ECO:0000256" key="1">
    <source>
        <dbReference type="SAM" id="MobiDB-lite"/>
    </source>
</evidence>
<organism evidence="2 3">
    <name type="scientific">Rhinolophus ferrumequinum</name>
    <name type="common">Greater horseshoe bat</name>
    <dbReference type="NCBI Taxonomy" id="59479"/>
    <lineage>
        <taxon>Eukaryota</taxon>
        <taxon>Metazoa</taxon>
        <taxon>Chordata</taxon>
        <taxon>Craniata</taxon>
        <taxon>Vertebrata</taxon>
        <taxon>Euteleostomi</taxon>
        <taxon>Mammalia</taxon>
        <taxon>Eutheria</taxon>
        <taxon>Laurasiatheria</taxon>
        <taxon>Chiroptera</taxon>
        <taxon>Yinpterochiroptera</taxon>
        <taxon>Rhinolophoidea</taxon>
        <taxon>Rhinolophidae</taxon>
        <taxon>Rhinolophinae</taxon>
        <taxon>Rhinolophus</taxon>
    </lineage>
</organism>
<reference evidence="2 3" key="1">
    <citation type="journal article" date="2020" name="Nature">
        <title>Six reference-quality genomes reveal evolution of bat adaptations.</title>
        <authorList>
            <person name="Jebb D."/>
            <person name="Huang Z."/>
            <person name="Pippel M."/>
            <person name="Hughes G.M."/>
            <person name="Lavrichenko K."/>
            <person name="Devanna P."/>
            <person name="Winkler S."/>
            <person name="Jermiin L.S."/>
            <person name="Skirmuntt E.C."/>
            <person name="Katzourakis A."/>
            <person name="Burkitt-Gray L."/>
            <person name="Ray D.A."/>
            <person name="Sullivan K.A.M."/>
            <person name="Roscito J.G."/>
            <person name="Kirilenko B.M."/>
            <person name="Davalos L.M."/>
            <person name="Corthals A.P."/>
            <person name="Power M.L."/>
            <person name="Jones G."/>
            <person name="Ransome R.D."/>
            <person name="Dechmann D.K.N."/>
            <person name="Locatelli A.G."/>
            <person name="Puechmaille S.J."/>
            <person name="Fedrigo O."/>
            <person name="Jarvis E.D."/>
            <person name="Hiller M."/>
            <person name="Vernes S.C."/>
            <person name="Myers E.W."/>
            <person name="Teeling E.C."/>
        </authorList>
    </citation>
    <scope>NUCLEOTIDE SEQUENCE [LARGE SCALE GENOMIC DNA]</scope>
    <source>
        <strain evidence="2">MRhiFer1</strain>
        <tissue evidence="2">Lung</tissue>
    </source>
</reference>
<gene>
    <name evidence="2" type="ORF">mRhiFer1_009531</name>
</gene>
<dbReference type="AlphaFoldDB" id="A0A7J7RB34"/>
<evidence type="ECO:0000313" key="3">
    <source>
        <dbReference type="Proteomes" id="UP000585614"/>
    </source>
</evidence>